<reference evidence="4" key="1">
    <citation type="journal article" date="2011" name="J. Bacteriol.">
        <title>Genome sequences of eight morphologically diverse alphaproteobacteria.</title>
        <authorList>
            <consortium name="US DOE Joint Genome Institute"/>
            <person name="Brown P.J."/>
            <person name="Kysela D.T."/>
            <person name="Buechlein A."/>
            <person name="Hemmerich C."/>
            <person name="Brun Y.V."/>
        </authorList>
    </citation>
    <scope>NUCLEOTIDE SEQUENCE [LARGE SCALE GENOMIC DNA]</scope>
    <source>
        <strain evidence="4">ATCC 51888 / DSM 1869 / NCIB 11706 / TK 0415</strain>
    </source>
</reference>
<sequence length="180" mass="19582">MTEAIELPLKLSFRLTRADIAAYENLPREFSRGSVLAFFAVFFVLGAALGAFEDELGALVPQSLADYRHIVLVVAAAVIAYAMITLVLTLRTNWRIARAKLPSDETGIDVSEAGLRVTNGASVRDFGWALIAKVIETADHVFLCLTPRTALIVPLRAFASRDDKTAFADLSERLSRGAEA</sequence>
<dbReference type="HOGENOM" id="CLU_1494313_0_0_5"/>
<evidence type="ECO:0000256" key="1">
    <source>
        <dbReference type="SAM" id="Phobius"/>
    </source>
</evidence>
<keyword evidence="4" id="KW-1185">Reference proteome</keyword>
<evidence type="ECO:0000259" key="2">
    <source>
        <dbReference type="Pfam" id="PF14317"/>
    </source>
</evidence>
<evidence type="ECO:0000313" key="3">
    <source>
        <dbReference type="EMBL" id="ADJ25288.1"/>
    </source>
</evidence>
<dbReference type="STRING" id="582899.Hden_3497"/>
<dbReference type="Proteomes" id="UP000002033">
    <property type="component" value="Chromosome"/>
</dbReference>
<accession>D8JY84</accession>
<dbReference type="KEGG" id="hdn:Hden_3497"/>
<feature type="domain" description="YcxB-like C-terminal" evidence="2">
    <location>
        <begin position="111"/>
        <end position="170"/>
    </location>
</feature>
<dbReference type="AlphaFoldDB" id="D8JY84"/>
<keyword evidence="1" id="KW-0812">Transmembrane</keyword>
<dbReference type="InterPro" id="IPR025588">
    <property type="entry name" value="YcxB-like_C"/>
</dbReference>
<organism evidence="3 4">
    <name type="scientific">Hyphomicrobium denitrificans (strain ATCC 51888 / DSM 1869 / NCIMB 11706 / TK 0415)</name>
    <dbReference type="NCBI Taxonomy" id="582899"/>
    <lineage>
        <taxon>Bacteria</taxon>
        <taxon>Pseudomonadati</taxon>
        <taxon>Pseudomonadota</taxon>
        <taxon>Alphaproteobacteria</taxon>
        <taxon>Hyphomicrobiales</taxon>
        <taxon>Hyphomicrobiaceae</taxon>
        <taxon>Hyphomicrobium</taxon>
    </lineage>
</organism>
<feature type="transmembrane region" description="Helical" evidence="1">
    <location>
        <begin position="67"/>
        <end position="90"/>
    </location>
</feature>
<proteinExistence type="predicted"/>
<evidence type="ECO:0000313" key="4">
    <source>
        <dbReference type="Proteomes" id="UP000002033"/>
    </source>
</evidence>
<gene>
    <name evidence="3" type="ordered locus">Hden_3497</name>
</gene>
<protein>
    <recommendedName>
        <fullName evidence="2">YcxB-like C-terminal domain-containing protein</fullName>
    </recommendedName>
</protein>
<dbReference type="OrthoDB" id="7932240at2"/>
<dbReference type="EMBL" id="CP002083">
    <property type="protein sequence ID" value="ADJ25288.1"/>
    <property type="molecule type" value="Genomic_DNA"/>
</dbReference>
<dbReference type="RefSeq" id="WP_013217447.1">
    <property type="nucleotide sequence ID" value="NC_014313.1"/>
</dbReference>
<feature type="transmembrane region" description="Helical" evidence="1">
    <location>
        <begin position="35"/>
        <end position="52"/>
    </location>
</feature>
<keyword evidence="1" id="KW-0472">Membrane</keyword>
<dbReference type="Pfam" id="PF14317">
    <property type="entry name" value="YcxB"/>
    <property type="match status" value="1"/>
</dbReference>
<name>D8JY84_HYPDA</name>
<keyword evidence="1" id="KW-1133">Transmembrane helix</keyword>